<dbReference type="Pfam" id="PF00155">
    <property type="entry name" value="Aminotran_1_2"/>
    <property type="match status" value="1"/>
</dbReference>
<reference evidence="6 7" key="1">
    <citation type="journal article" date="2009" name="PLoS Genet.">
        <title>Localized plasticity in the streamlined genomes of vinyl chloride respiring Dehalococcoides.</title>
        <authorList>
            <person name="McMurdie P.J."/>
            <person name="Behrens S.F."/>
            <person name="Muller J.A."/>
            <person name="Goke J."/>
            <person name="Ritalahti K.M."/>
            <person name="Wagner R."/>
            <person name="Goltsman E."/>
            <person name="Lapidus A."/>
            <person name="Holmes S."/>
            <person name="Loffler F.E."/>
            <person name="Spormann A.M."/>
        </authorList>
    </citation>
    <scope>NUCLEOTIDE SEQUENCE [LARGE SCALE GENOMIC DNA]</scope>
    <source>
        <strain evidence="6 7">VS</strain>
    </source>
</reference>
<dbReference type="CDD" id="cd00609">
    <property type="entry name" value="AAT_like"/>
    <property type="match status" value="1"/>
</dbReference>
<dbReference type="GO" id="GO:0030170">
    <property type="term" value="F:pyridoxal phosphate binding"/>
    <property type="evidence" value="ECO:0007669"/>
    <property type="project" value="InterPro"/>
</dbReference>
<dbReference type="NCBIfam" id="NF006756">
    <property type="entry name" value="PRK09276.1"/>
    <property type="match status" value="1"/>
</dbReference>
<evidence type="ECO:0000313" key="7">
    <source>
        <dbReference type="Proteomes" id="UP000002506"/>
    </source>
</evidence>
<proteinExistence type="inferred from homology"/>
<evidence type="ECO:0000259" key="5">
    <source>
        <dbReference type="Pfam" id="PF00155"/>
    </source>
</evidence>
<dbReference type="InterPro" id="IPR004838">
    <property type="entry name" value="NHTrfase_class1_PyrdxlP-BS"/>
</dbReference>
<dbReference type="OrthoDB" id="9813612at2"/>
<evidence type="ECO:0000313" key="6">
    <source>
        <dbReference type="EMBL" id="ACZ61786.1"/>
    </source>
</evidence>
<evidence type="ECO:0000256" key="3">
    <source>
        <dbReference type="ARBA" id="ARBA00022679"/>
    </source>
</evidence>
<dbReference type="Gene3D" id="3.90.1150.10">
    <property type="entry name" value="Aspartate Aminotransferase, domain 1"/>
    <property type="match status" value="1"/>
</dbReference>
<keyword evidence="3 4" id="KW-0808">Transferase</keyword>
<dbReference type="GO" id="GO:0010285">
    <property type="term" value="F:L,L-diaminopimelate aminotransferase activity"/>
    <property type="evidence" value="ECO:0007669"/>
    <property type="project" value="InterPro"/>
</dbReference>
<evidence type="ECO:0000256" key="4">
    <source>
        <dbReference type="RuleBase" id="RU000481"/>
    </source>
</evidence>
<dbReference type="RefSeq" id="WP_012881946.1">
    <property type="nucleotide sequence ID" value="NC_013552.1"/>
</dbReference>
<sequence>MKLSKRIENLPPYLFVQISKKIAEKRAKGEEVISFAIGDPDLPTPKHILAELCKAAEDPSNHRYPETEGMPVLRKAMAEWYKKRFGVKLNPDTEILPLIGSKEGIGHAAWCFLDPGDIALVPNPAYPVYAISSQLAGADVFNMPLNKENNFLPDFNTIPEDILLKAKVLWINYPNNPTGAVADLDFFKKAADFAAKHNLAVCHDGPYSEIAFDGYKPVSFLEAEGAKDVGIEFHSLSKSYNMTGWRIGMAVGNAKMIDALRRFKSNLDSGIPQAIQLMAIAALKGSQEVINHNCAVYQRRRDRLVKALHNIGMEVTAPKASLYIWAPVPEGYTSASFATELLDKTGVVVTPGTGYGTAGEGYIRLSLTVPDEQLEKGITKLSGYKRNTFS</sequence>
<evidence type="ECO:0000256" key="2">
    <source>
        <dbReference type="ARBA" id="ARBA00022576"/>
    </source>
</evidence>
<dbReference type="InterPro" id="IPR015421">
    <property type="entry name" value="PyrdxlP-dep_Trfase_major"/>
</dbReference>
<comment type="similarity">
    <text evidence="4">Belongs to the class-I pyridoxal-phosphate-dependent aminotransferase family.</text>
</comment>
<keyword evidence="2 4" id="KW-0032">Aminotransferase</keyword>
<gene>
    <name evidence="6" type="ordered locus">DhcVS_646</name>
</gene>
<dbReference type="eggNOG" id="COG0436">
    <property type="taxonomic scope" value="Bacteria"/>
</dbReference>
<dbReference type="InterPro" id="IPR004839">
    <property type="entry name" value="Aminotransferase_I/II_large"/>
</dbReference>
<dbReference type="PROSITE" id="PS00105">
    <property type="entry name" value="AA_TRANSFER_CLASS_1"/>
    <property type="match status" value="1"/>
</dbReference>
<dbReference type="PANTHER" id="PTHR42832:SF3">
    <property type="entry name" value="L-GLUTAMINE--4-(METHYLSULFANYL)-2-OXOBUTANOATE AMINOTRANSFERASE"/>
    <property type="match status" value="1"/>
</dbReference>
<dbReference type="InterPro" id="IPR015422">
    <property type="entry name" value="PyrdxlP-dep_Trfase_small"/>
</dbReference>
<dbReference type="InterPro" id="IPR015424">
    <property type="entry name" value="PyrdxlP-dep_Trfase"/>
</dbReference>
<feature type="domain" description="Aminotransferase class I/classII large" evidence="5">
    <location>
        <begin position="31"/>
        <end position="381"/>
    </location>
</feature>
<dbReference type="SUPFAM" id="SSF53383">
    <property type="entry name" value="PLP-dependent transferases"/>
    <property type="match status" value="1"/>
</dbReference>
<organism evidence="6 7">
    <name type="scientific">Dehalococcoides mccartyi (strain VS)</name>
    <dbReference type="NCBI Taxonomy" id="311424"/>
    <lineage>
        <taxon>Bacteria</taxon>
        <taxon>Bacillati</taxon>
        <taxon>Chloroflexota</taxon>
        <taxon>Dehalococcoidia</taxon>
        <taxon>Dehalococcoidales</taxon>
        <taxon>Dehalococcoidaceae</taxon>
        <taxon>Dehalococcoides</taxon>
    </lineage>
</organism>
<dbReference type="InterPro" id="IPR019881">
    <property type="entry name" value="DAP-NH2Trfase_DapL_Desulfo"/>
</dbReference>
<comment type="cofactor">
    <cofactor evidence="1 4">
        <name>pyridoxal 5'-phosphate</name>
        <dbReference type="ChEBI" id="CHEBI:597326"/>
    </cofactor>
</comment>
<dbReference type="NCBIfam" id="TIGR03540">
    <property type="entry name" value="DapC_direct"/>
    <property type="match status" value="1"/>
</dbReference>
<dbReference type="EMBL" id="CP001827">
    <property type="protein sequence ID" value="ACZ61786.1"/>
    <property type="molecule type" value="Genomic_DNA"/>
</dbReference>
<protein>
    <recommendedName>
        <fullName evidence="4">Aminotransferase</fullName>
        <ecNumber evidence="4">2.6.1.-</ecNumber>
    </recommendedName>
</protein>
<dbReference type="KEGG" id="dev:DhcVS_646"/>
<accession>D2BHI6</accession>
<dbReference type="Proteomes" id="UP000002506">
    <property type="component" value="Chromosome"/>
</dbReference>
<dbReference type="HOGENOM" id="CLU_017584_4_5_0"/>
<dbReference type="GO" id="GO:0009089">
    <property type="term" value="P:lysine biosynthetic process via diaminopimelate"/>
    <property type="evidence" value="ECO:0007669"/>
    <property type="project" value="InterPro"/>
</dbReference>
<dbReference type="Gene3D" id="3.40.640.10">
    <property type="entry name" value="Type I PLP-dependent aspartate aminotransferase-like (Major domain)"/>
    <property type="match status" value="1"/>
</dbReference>
<dbReference type="AlphaFoldDB" id="D2BHI6"/>
<dbReference type="PANTHER" id="PTHR42832">
    <property type="entry name" value="AMINO ACID AMINOTRANSFERASE"/>
    <property type="match status" value="1"/>
</dbReference>
<dbReference type="InterPro" id="IPR050881">
    <property type="entry name" value="LL-DAP_aminotransferase"/>
</dbReference>
<evidence type="ECO:0000256" key="1">
    <source>
        <dbReference type="ARBA" id="ARBA00001933"/>
    </source>
</evidence>
<name>D2BHI6_DEHMV</name>
<dbReference type="EC" id="2.6.1.-" evidence="4"/>